<comment type="caution">
    <text evidence="1">The sequence shown here is derived from an EMBL/GenBank/DDBJ whole genome shotgun (WGS) entry which is preliminary data.</text>
</comment>
<sequence>MPAYKELDDIFNSIVRREISRFNKEVYKLEREFFSTPLLDFYSCDDHYDCVIDVPYMDPTSIYMKVEGDVMKLRCKDKMGNVYQTQIQLPRDADLDNLKVERIKWFLRIRISRRPST</sequence>
<evidence type="ECO:0000313" key="1">
    <source>
        <dbReference type="EMBL" id="MUN27918.1"/>
    </source>
</evidence>
<gene>
    <name evidence="1" type="ORF">GC250_00200</name>
</gene>
<protein>
    <recommendedName>
        <fullName evidence="3">SHSP domain-containing protein</fullName>
    </recommendedName>
</protein>
<dbReference type="OrthoDB" id="37046at2157"/>
<name>A0A6A9QJM3_SULME</name>
<dbReference type="SUPFAM" id="SSF49764">
    <property type="entry name" value="HSP20-like chaperones"/>
    <property type="match status" value="1"/>
</dbReference>
<organism evidence="1 2">
    <name type="scientific">Sulfuracidifex metallicus DSM 6482 = JCM 9184</name>
    <dbReference type="NCBI Taxonomy" id="523847"/>
    <lineage>
        <taxon>Archaea</taxon>
        <taxon>Thermoproteota</taxon>
        <taxon>Thermoprotei</taxon>
        <taxon>Sulfolobales</taxon>
        <taxon>Sulfolobaceae</taxon>
        <taxon>Sulfuracidifex</taxon>
    </lineage>
</organism>
<evidence type="ECO:0008006" key="3">
    <source>
        <dbReference type="Google" id="ProtNLM"/>
    </source>
</evidence>
<dbReference type="EMBL" id="WGGD01000005">
    <property type="protein sequence ID" value="MUN27918.1"/>
    <property type="molecule type" value="Genomic_DNA"/>
</dbReference>
<accession>A0A6A9QJM3</accession>
<dbReference type="RefSeq" id="WP_054837839.1">
    <property type="nucleotide sequence ID" value="NZ_BBBY01000002.1"/>
</dbReference>
<reference evidence="1 2" key="1">
    <citation type="submission" date="2019-10" db="EMBL/GenBank/DDBJ databases">
        <title>Sequencing and Assembly of Multiple Reported Metal-Biooxidizing Members of the Extremely Thermoacidophilic Archaeal Family Sulfolobaceae.</title>
        <authorList>
            <person name="Counts J.A."/>
            <person name="Kelly R.M."/>
        </authorList>
    </citation>
    <scope>NUCLEOTIDE SEQUENCE [LARGE SCALE GENOMIC DNA]</scope>
    <source>
        <strain evidence="1 2">DSM 6482</strain>
    </source>
</reference>
<evidence type="ECO:0000313" key="2">
    <source>
        <dbReference type="Proteomes" id="UP000470772"/>
    </source>
</evidence>
<dbReference type="Gene3D" id="2.60.40.790">
    <property type="match status" value="1"/>
</dbReference>
<proteinExistence type="predicted"/>
<keyword evidence="2" id="KW-1185">Reference proteome</keyword>
<dbReference type="InterPro" id="IPR008978">
    <property type="entry name" value="HSP20-like_chaperone"/>
</dbReference>
<dbReference type="AlphaFoldDB" id="A0A6A9QJM3"/>
<dbReference type="Proteomes" id="UP000470772">
    <property type="component" value="Unassembled WGS sequence"/>
</dbReference>